<dbReference type="STRING" id="3635.A0A1U8PGR8"/>
<dbReference type="RefSeq" id="XP_016750407.1">
    <property type="nucleotide sequence ID" value="XM_016894918.1"/>
</dbReference>
<reference evidence="1" key="1">
    <citation type="journal article" date="2020" name="Nat. Genet.">
        <title>Genomic diversifications of five Gossypium allopolyploid species and their impact on cotton improvement.</title>
        <authorList>
            <person name="Chen Z.J."/>
            <person name="Sreedasyam A."/>
            <person name="Ando A."/>
            <person name="Song Q."/>
            <person name="De Santiago L.M."/>
            <person name="Hulse-Kemp A.M."/>
            <person name="Ding M."/>
            <person name="Ye W."/>
            <person name="Kirkbride R.C."/>
            <person name="Jenkins J."/>
            <person name="Plott C."/>
            <person name="Lovell J."/>
            <person name="Lin Y.M."/>
            <person name="Vaughn R."/>
            <person name="Liu B."/>
            <person name="Simpson S."/>
            <person name="Scheffler B.E."/>
            <person name="Wen L."/>
            <person name="Saski C.A."/>
            <person name="Grover C.E."/>
            <person name="Hu G."/>
            <person name="Conover J.L."/>
            <person name="Carlson J.W."/>
            <person name="Shu S."/>
            <person name="Boston L.B."/>
            <person name="Williams M."/>
            <person name="Peterson D.G."/>
            <person name="McGee K."/>
            <person name="Jones D.C."/>
            <person name="Wendel J.F."/>
            <person name="Stelly D.M."/>
            <person name="Grimwood J."/>
            <person name="Schmutz J."/>
        </authorList>
    </citation>
    <scope>NUCLEOTIDE SEQUENCE [LARGE SCALE GENOMIC DNA]</scope>
    <source>
        <strain evidence="1">cv. TM-1</strain>
    </source>
</reference>
<evidence type="ECO:0000313" key="2">
    <source>
        <dbReference type="RefSeq" id="XP_016750407.1"/>
    </source>
</evidence>
<dbReference type="OrthoDB" id="1434716at2759"/>
<sequence>MVSGEKLDLIIGKLGFQNSHHAEAVGFSNAIWIGWRDSVNVEIKSWNKEVYGHIFTRKKIMSCKLENIEIEHNRTNSDYPKQVDMDIREELENELHHEKVLWQQKARCQGKISLRVLFFRLNDKDFNFLNTPVSDEEIKIALFDMTPLKALGSDGYHALFYQSQWENVGDSVIVDRFKVVSSRLIASEQTSFVARRNITDNIVIAQEVIHSIRGTQKNMQCMAIKVDLEKAYDRLGHSICNTNEVGNCSPIRQAQDGPLLSYLFFANGLILFGHTDDNQTCVMKDILDEFCDYSIYQINIQKTNIFFSKSVDDSLGRCISDFLGFPEVINLGHYLGVPLLHDKVTSSTLRFVVDTVHSKLTSWNTKQLSFVGKVTLAQSILLSIPICFMQTMMVPKGICAEIECMLRKFVLGIS</sequence>
<keyword evidence="1" id="KW-1185">Reference proteome</keyword>
<reference evidence="2" key="2">
    <citation type="submission" date="2025-08" db="UniProtKB">
        <authorList>
            <consortium name="RefSeq"/>
        </authorList>
    </citation>
    <scope>IDENTIFICATION</scope>
</reference>
<dbReference type="PANTHER" id="PTHR33116">
    <property type="entry name" value="REVERSE TRANSCRIPTASE ZINC-BINDING DOMAIN-CONTAINING PROTEIN-RELATED-RELATED"/>
    <property type="match status" value="1"/>
</dbReference>
<protein>
    <recommendedName>
        <fullName evidence="3">Reverse transcriptase</fullName>
    </recommendedName>
</protein>
<dbReference type="KEGG" id="ghi:107958980"/>
<dbReference type="Proteomes" id="UP000818029">
    <property type="component" value="Chromosome A11"/>
</dbReference>
<dbReference type="PaxDb" id="3635-A0A1U8PGR8"/>
<name>A0A1U8PGR8_GOSHI</name>
<organism evidence="1 2">
    <name type="scientific">Gossypium hirsutum</name>
    <name type="common">Upland cotton</name>
    <name type="synonym">Gossypium mexicanum</name>
    <dbReference type="NCBI Taxonomy" id="3635"/>
    <lineage>
        <taxon>Eukaryota</taxon>
        <taxon>Viridiplantae</taxon>
        <taxon>Streptophyta</taxon>
        <taxon>Embryophyta</taxon>
        <taxon>Tracheophyta</taxon>
        <taxon>Spermatophyta</taxon>
        <taxon>Magnoliopsida</taxon>
        <taxon>eudicotyledons</taxon>
        <taxon>Gunneridae</taxon>
        <taxon>Pentapetalae</taxon>
        <taxon>rosids</taxon>
        <taxon>malvids</taxon>
        <taxon>Malvales</taxon>
        <taxon>Malvaceae</taxon>
        <taxon>Malvoideae</taxon>
        <taxon>Gossypium</taxon>
    </lineage>
</organism>
<gene>
    <name evidence="2" type="primary">LOC107958980</name>
</gene>
<dbReference type="GeneID" id="107958980"/>
<evidence type="ECO:0008006" key="3">
    <source>
        <dbReference type="Google" id="ProtNLM"/>
    </source>
</evidence>
<dbReference type="AlphaFoldDB" id="A0A1U8PGR8"/>
<proteinExistence type="predicted"/>
<dbReference type="PANTHER" id="PTHR33116:SF86">
    <property type="entry name" value="REVERSE TRANSCRIPTASE DOMAIN-CONTAINING PROTEIN"/>
    <property type="match status" value="1"/>
</dbReference>
<evidence type="ECO:0000313" key="1">
    <source>
        <dbReference type="Proteomes" id="UP000818029"/>
    </source>
</evidence>
<accession>A0A1U8PGR8</accession>